<proteinExistence type="predicted"/>
<dbReference type="InterPro" id="IPR033116">
    <property type="entry name" value="TRYPSIN_SER"/>
</dbReference>
<sequence length="297" mass="32377">MALIVLSELIPLVCLILTSLHSTVAKPDGCGIRANTQTRIVGGEISYPGKWPWMAAFYRSNANQYCAGALISDRHVLTAAHCVSGVHPSKLQIRLGEFDLAGRLPATQQNPDNSNNNSARALLEDNSTVNNIFNVEKITVHQQYEPRSHLHDIAIVRLNRPVEFSPVIQRICLPPPSLPSLEDRTAFVAGWGTTAFLGSSSPSLREVEVPIWNNQACLEAIGKNVFDTTLCAGGRIKSADACQGDSGGPLMMSMVDDRWAAIGVVSWGIRCGEPTKPGLYTRTSHYTDWILSTVQRT</sequence>
<reference evidence="8 9" key="1">
    <citation type="journal article" date="2011" name="Science">
        <title>The ecoresponsive genome of Daphnia pulex.</title>
        <authorList>
            <person name="Colbourne J.K."/>
            <person name="Pfrender M.E."/>
            <person name="Gilbert D."/>
            <person name="Thomas W.K."/>
            <person name="Tucker A."/>
            <person name="Oakley T.H."/>
            <person name="Tokishita S."/>
            <person name="Aerts A."/>
            <person name="Arnold G.J."/>
            <person name="Basu M.K."/>
            <person name="Bauer D.J."/>
            <person name="Caceres C.E."/>
            <person name="Carmel L."/>
            <person name="Casola C."/>
            <person name="Choi J.H."/>
            <person name="Detter J.C."/>
            <person name="Dong Q."/>
            <person name="Dusheyko S."/>
            <person name="Eads B.D."/>
            <person name="Frohlich T."/>
            <person name="Geiler-Samerotte K.A."/>
            <person name="Gerlach D."/>
            <person name="Hatcher P."/>
            <person name="Jogdeo S."/>
            <person name="Krijgsveld J."/>
            <person name="Kriventseva E.V."/>
            <person name="Kultz D."/>
            <person name="Laforsch C."/>
            <person name="Lindquist E."/>
            <person name="Lopez J."/>
            <person name="Manak J.R."/>
            <person name="Muller J."/>
            <person name="Pangilinan J."/>
            <person name="Patwardhan R.P."/>
            <person name="Pitluck S."/>
            <person name="Pritham E.J."/>
            <person name="Rechtsteiner A."/>
            <person name="Rho M."/>
            <person name="Rogozin I.B."/>
            <person name="Sakarya O."/>
            <person name="Salamov A."/>
            <person name="Schaack S."/>
            <person name="Shapiro H."/>
            <person name="Shiga Y."/>
            <person name="Skalitzky C."/>
            <person name="Smith Z."/>
            <person name="Souvorov A."/>
            <person name="Sung W."/>
            <person name="Tang Z."/>
            <person name="Tsuchiya D."/>
            <person name="Tu H."/>
            <person name="Vos H."/>
            <person name="Wang M."/>
            <person name="Wolf Y.I."/>
            <person name="Yamagata H."/>
            <person name="Yamada T."/>
            <person name="Ye Y."/>
            <person name="Shaw J.R."/>
            <person name="Andrews J."/>
            <person name="Crease T.J."/>
            <person name="Tang H."/>
            <person name="Lucas S.M."/>
            <person name="Robertson H.M."/>
            <person name="Bork P."/>
            <person name="Koonin E.V."/>
            <person name="Zdobnov E.M."/>
            <person name="Grigoriev I.V."/>
            <person name="Lynch M."/>
            <person name="Boore J.L."/>
        </authorList>
    </citation>
    <scope>NUCLEOTIDE SEQUENCE [LARGE SCALE GENOMIC DNA]</scope>
</reference>
<dbReference type="InterPro" id="IPR001314">
    <property type="entry name" value="Peptidase_S1A"/>
</dbReference>
<dbReference type="InterPro" id="IPR043504">
    <property type="entry name" value="Peptidase_S1_PA_chymotrypsin"/>
</dbReference>
<dbReference type="SUPFAM" id="SSF50494">
    <property type="entry name" value="Trypsin-like serine proteases"/>
    <property type="match status" value="1"/>
</dbReference>
<dbReference type="PROSITE" id="PS50240">
    <property type="entry name" value="TRYPSIN_DOM"/>
    <property type="match status" value="1"/>
</dbReference>
<dbReference type="PROSITE" id="PS00134">
    <property type="entry name" value="TRYPSIN_HIS"/>
    <property type="match status" value="1"/>
</dbReference>
<keyword evidence="3 5" id="KW-0720">Serine protease</keyword>
<dbReference type="EMBL" id="GL732547">
    <property type="protein sequence ID" value="EFX80467.1"/>
    <property type="molecule type" value="Genomic_DNA"/>
</dbReference>
<dbReference type="InterPro" id="IPR009003">
    <property type="entry name" value="Peptidase_S1_PA"/>
</dbReference>
<evidence type="ECO:0000256" key="5">
    <source>
        <dbReference type="RuleBase" id="RU363034"/>
    </source>
</evidence>
<gene>
    <name evidence="8" type="ORF">DAPPUDRAFT_304051</name>
</gene>
<dbReference type="CDD" id="cd00190">
    <property type="entry name" value="Tryp_SPc"/>
    <property type="match status" value="1"/>
</dbReference>
<dbReference type="OrthoDB" id="9977936at2759"/>
<dbReference type="eggNOG" id="KOG3627">
    <property type="taxonomic scope" value="Eukaryota"/>
</dbReference>
<dbReference type="SMART" id="SM00020">
    <property type="entry name" value="Tryp_SPc"/>
    <property type="match status" value="1"/>
</dbReference>
<accession>E9GJI2</accession>
<feature type="signal peptide" evidence="6">
    <location>
        <begin position="1"/>
        <end position="25"/>
    </location>
</feature>
<dbReference type="HOGENOM" id="CLU_006842_0_0_1"/>
<evidence type="ECO:0000259" key="7">
    <source>
        <dbReference type="PROSITE" id="PS50240"/>
    </source>
</evidence>
<dbReference type="Gene3D" id="2.40.10.10">
    <property type="entry name" value="Trypsin-like serine proteases"/>
    <property type="match status" value="1"/>
</dbReference>
<dbReference type="KEGG" id="dpx:DAPPUDRAFT_304051"/>
<dbReference type="InParanoid" id="E9GJI2"/>
<dbReference type="Proteomes" id="UP000000305">
    <property type="component" value="Unassembled WGS sequence"/>
</dbReference>
<dbReference type="GO" id="GO:0008236">
    <property type="term" value="F:serine-type peptidase activity"/>
    <property type="evidence" value="ECO:0000318"/>
    <property type="project" value="GO_Central"/>
</dbReference>
<keyword evidence="6" id="KW-0732">Signal</keyword>
<dbReference type="GO" id="GO:0004252">
    <property type="term" value="F:serine-type endopeptidase activity"/>
    <property type="evidence" value="ECO:0007669"/>
    <property type="project" value="InterPro"/>
</dbReference>
<keyword evidence="9" id="KW-1185">Reference proteome</keyword>
<protein>
    <recommendedName>
        <fullName evidence="7">Peptidase S1 domain-containing protein</fullName>
    </recommendedName>
</protein>
<evidence type="ECO:0000256" key="1">
    <source>
        <dbReference type="ARBA" id="ARBA00022670"/>
    </source>
</evidence>
<evidence type="ECO:0000256" key="4">
    <source>
        <dbReference type="ARBA" id="ARBA00023157"/>
    </source>
</evidence>
<dbReference type="InterPro" id="IPR001254">
    <property type="entry name" value="Trypsin_dom"/>
</dbReference>
<keyword evidence="4" id="KW-1015">Disulfide bond</keyword>
<dbReference type="InterPro" id="IPR018114">
    <property type="entry name" value="TRYPSIN_HIS"/>
</dbReference>
<dbReference type="PhylomeDB" id="E9GJI2"/>
<dbReference type="MEROPS" id="S01.507"/>
<feature type="domain" description="Peptidase S1" evidence="7">
    <location>
        <begin position="40"/>
        <end position="295"/>
    </location>
</feature>
<evidence type="ECO:0000256" key="2">
    <source>
        <dbReference type="ARBA" id="ARBA00022801"/>
    </source>
</evidence>
<dbReference type="AlphaFoldDB" id="E9GJI2"/>
<evidence type="ECO:0000313" key="8">
    <source>
        <dbReference type="EMBL" id="EFX80467.1"/>
    </source>
</evidence>
<keyword evidence="1 5" id="KW-0645">Protease</keyword>
<dbReference type="Pfam" id="PF00089">
    <property type="entry name" value="Trypsin"/>
    <property type="match status" value="1"/>
</dbReference>
<dbReference type="PANTHER" id="PTHR24252:SF7">
    <property type="entry name" value="HYALIN"/>
    <property type="match status" value="1"/>
</dbReference>
<evidence type="ECO:0000313" key="9">
    <source>
        <dbReference type="Proteomes" id="UP000000305"/>
    </source>
</evidence>
<dbReference type="PROSITE" id="PS00135">
    <property type="entry name" value="TRYPSIN_SER"/>
    <property type="match status" value="1"/>
</dbReference>
<evidence type="ECO:0000256" key="3">
    <source>
        <dbReference type="ARBA" id="ARBA00022825"/>
    </source>
</evidence>
<dbReference type="GO" id="GO:0006508">
    <property type="term" value="P:proteolysis"/>
    <property type="evidence" value="ECO:0007669"/>
    <property type="project" value="UniProtKB-KW"/>
</dbReference>
<dbReference type="GO" id="GO:0005886">
    <property type="term" value="C:plasma membrane"/>
    <property type="evidence" value="ECO:0000318"/>
    <property type="project" value="GO_Central"/>
</dbReference>
<organism evidence="8 9">
    <name type="scientific">Daphnia pulex</name>
    <name type="common">Water flea</name>
    <dbReference type="NCBI Taxonomy" id="6669"/>
    <lineage>
        <taxon>Eukaryota</taxon>
        <taxon>Metazoa</taxon>
        <taxon>Ecdysozoa</taxon>
        <taxon>Arthropoda</taxon>
        <taxon>Crustacea</taxon>
        <taxon>Branchiopoda</taxon>
        <taxon>Diplostraca</taxon>
        <taxon>Cladocera</taxon>
        <taxon>Anomopoda</taxon>
        <taxon>Daphniidae</taxon>
        <taxon>Daphnia</taxon>
    </lineage>
</organism>
<evidence type="ECO:0000256" key="6">
    <source>
        <dbReference type="SAM" id="SignalP"/>
    </source>
</evidence>
<keyword evidence="2 5" id="KW-0378">Hydrolase</keyword>
<dbReference type="FunFam" id="2.40.10.10:FF:000006">
    <property type="entry name" value="Serine proteinase stubble"/>
    <property type="match status" value="1"/>
</dbReference>
<dbReference type="PRINTS" id="PR00722">
    <property type="entry name" value="CHYMOTRYPSIN"/>
</dbReference>
<name>E9GJI2_DAPPU</name>
<dbReference type="PANTHER" id="PTHR24252">
    <property type="entry name" value="ACROSIN-RELATED"/>
    <property type="match status" value="1"/>
</dbReference>
<feature type="chain" id="PRO_5003241082" description="Peptidase S1 domain-containing protein" evidence="6">
    <location>
        <begin position="26"/>
        <end position="297"/>
    </location>
</feature>